<reference evidence="2" key="1">
    <citation type="journal article" date="2023" name="Proc. Natl. Acad. Sci. U.S.A.">
        <title>Genomic and structural basis for evolution of tropane alkaloid biosynthesis.</title>
        <authorList>
            <person name="Wanga Y.-J."/>
            <person name="Taina T."/>
            <person name="Yua J.-Y."/>
            <person name="Lia J."/>
            <person name="Xua B."/>
            <person name="Chenc J."/>
            <person name="D'Auriad J.C."/>
            <person name="Huanga J.-P."/>
            <person name="Huanga S.-X."/>
        </authorList>
    </citation>
    <scope>NUCLEOTIDE SEQUENCE [LARGE SCALE GENOMIC DNA]</scope>
    <source>
        <strain evidence="2">cv. KIB-2019</strain>
    </source>
</reference>
<protein>
    <submittedName>
        <fullName evidence="1">Uncharacterized protein</fullName>
    </submittedName>
</protein>
<keyword evidence="2" id="KW-1185">Reference proteome</keyword>
<dbReference type="EMBL" id="JAJAGQ010000022">
    <property type="protein sequence ID" value="KAJ8530029.1"/>
    <property type="molecule type" value="Genomic_DNA"/>
</dbReference>
<comment type="caution">
    <text evidence="1">The sequence shown here is derived from an EMBL/GenBank/DDBJ whole genome shotgun (WGS) entry which is preliminary data.</text>
</comment>
<accession>A0A9Q1L737</accession>
<proteinExistence type="predicted"/>
<dbReference type="Proteomes" id="UP001152561">
    <property type="component" value="Unassembled WGS sequence"/>
</dbReference>
<organism evidence="1 2">
    <name type="scientific">Anisodus acutangulus</name>
    <dbReference type="NCBI Taxonomy" id="402998"/>
    <lineage>
        <taxon>Eukaryota</taxon>
        <taxon>Viridiplantae</taxon>
        <taxon>Streptophyta</taxon>
        <taxon>Embryophyta</taxon>
        <taxon>Tracheophyta</taxon>
        <taxon>Spermatophyta</taxon>
        <taxon>Magnoliopsida</taxon>
        <taxon>eudicotyledons</taxon>
        <taxon>Gunneridae</taxon>
        <taxon>Pentapetalae</taxon>
        <taxon>asterids</taxon>
        <taxon>lamiids</taxon>
        <taxon>Solanales</taxon>
        <taxon>Solanaceae</taxon>
        <taxon>Solanoideae</taxon>
        <taxon>Hyoscyameae</taxon>
        <taxon>Anisodus</taxon>
    </lineage>
</organism>
<gene>
    <name evidence="1" type="ORF">K7X08_036864</name>
</gene>
<dbReference type="OrthoDB" id="1306266at2759"/>
<evidence type="ECO:0000313" key="1">
    <source>
        <dbReference type="EMBL" id="KAJ8530029.1"/>
    </source>
</evidence>
<evidence type="ECO:0000313" key="2">
    <source>
        <dbReference type="Proteomes" id="UP001152561"/>
    </source>
</evidence>
<name>A0A9Q1L737_9SOLA</name>
<dbReference type="AlphaFoldDB" id="A0A9Q1L737"/>
<sequence>MTIVEQLQLSQGSEFEISADDIIGKVLGVEHFGRVRCMGCAFGVPIRMNLECAEGLHDIQGRNPPSLRICQSLCSLTTI</sequence>